<organism evidence="2">
    <name type="scientific">Paraconexibacter sp. AEG42_29</name>
    <dbReference type="NCBI Taxonomy" id="2997339"/>
    <lineage>
        <taxon>Bacteria</taxon>
        <taxon>Bacillati</taxon>
        <taxon>Actinomycetota</taxon>
        <taxon>Thermoleophilia</taxon>
        <taxon>Solirubrobacterales</taxon>
        <taxon>Paraconexibacteraceae</taxon>
        <taxon>Paraconexibacter</taxon>
    </lineage>
</organism>
<dbReference type="Gene3D" id="3.40.50.150">
    <property type="entry name" value="Vaccinia Virus protein VP39"/>
    <property type="match status" value="1"/>
</dbReference>
<dbReference type="KEGG" id="parq:DSM112329_02709"/>
<dbReference type="InterPro" id="IPR013216">
    <property type="entry name" value="Methyltransf_11"/>
</dbReference>
<evidence type="ECO:0000313" key="2">
    <source>
        <dbReference type="EMBL" id="XAY05849.1"/>
    </source>
</evidence>
<evidence type="ECO:0000259" key="1">
    <source>
        <dbReference type="Pfam" id="PF08241"/>
    </source>
</evidence>
<name>A0AAU7AW67_9ACTN</name>
<dbReference type="AlphaFoldDB" id="A0AAU7AW67"/>
<protein>
    <recommendedName>
        <fullName evidence="1">Methyltransferase type 11 domain-containing protein</fullName>
    </recommendedName>
</protein>
<dbReference type="InterPro" id="IPR029063">
    <property type="entry name" value="SAM-dependent_MTases_sf"/>
</dbReference>
<dbReference type="RefSeq" id="WP_354702352.1">
    <property type="nucleotide sequence ID" value="NZ_CP114014.1"/>
</dbReference>
<accession>A0AAU7AW67</accession>
<feature type="domain" description="Methyltransferase type 11" evidence="1">
    <location>
        <begin position="73"/>
        <end position="109"/>
    </location>
</feature>
<proteinExistence type="predicted"/>
<reference evidence="2" key="1">
    <citation type="submission" date="2022-12" db="EMBL/GenBank/DDBJ databases">
        <title>Paraconexibacter alkalitolerans sp. nov. and Baekduia alba sp. nov., isolated from soil and emended description of the genera Paraconexibacter (Chun et al., 2020) and Baekduia (An et al., 2020).</title>
        <authorList>
            <person name="Vieira S."/>
            <person name="Huber K.J."/>
            <person name="Geppert A."/>
            <person name="Wolf J."/>
            <person name="Neumann-Schaal M."/>
            <person name="Muesken M."/>
            <person name="Overmann J."/>
        </authorList>
    </citation>
    <scope>NUCLEOTIDE SEQUENCE</scope>
    <source>
        <strain evidence="2">AEG42_29</strain>
    </source>
</reference>
<gene>
    <name evidence="2" type="ORF">DSM112329_02709</name>
</gene>
<dbReference type="Pfam" id="PF08241">
    <property type="entry name" value="Methyltransf_11"/>
    <property type="match status" value="1"/>
</dbReference>
<dbReference type="EMBL" id="CP114014">
    <property type="protein sequence ID" value="XAY05849.1"/>
    <property type="molecule type" value="Genomic_DNA"/>
</dbReference>
<sequence>MLPDSLARIDALPDDLVVLDVGGWGAPLHRADHVLDVRPHATRGALGYSYGSGPERFSADTWHIADICARDPWPFEDKQFDFATCVLTLEDIRDPIGVCRELSRVAKAGYVEVPTIEAELIYNVEWQGPFLGHEHHRWLIDRDPELKPGDSGLVFRHKSHMLHQDWRVRVVPRWVEQMSLEDHLLGVFWEGEIAAREEFELLPDLDALAARVRAKFNPSPKELALKEARVKAAHLVARGVRPVRAKVAGALGRLDSR</sequence>
<dbReference type="GO" id="GO:0008757">
    <property type="term" value="F:S-adenosylmethionine-dependent methyltransferase activity"/>
    <property type="evidence" value="ECO:0007669"/>
    <property type="project" value="InterPro"/>
</dbReference>
<dbReference type="SUPFAM" id="SSF53335">
    <property type="entry name" value="S-adenosyl-L-methionine-dependent methyltransferases"/>
    <property type="match status" value="1"/>
</dbReference>